<proteinExistence type="predicted"/>
<evidence type="ECO:0000313" key="3">
    <source>
        <dbReference type="EMBL" id="KAI7724584.1"/>
    </source>
</evidence>
<dbReference type="EMBL" id="JAMZMK010012184">
    <property type="protein sequence ID" value="KAI7724584.1"/>
    <property type="molecule type" value="Genomic_DNA"/>
</dbReference>
<comment type="caution">
    <text evidence="3">The sequence shown here is derived from an EMBL/GenBank/DDBJ whole genome shotgun (WGS) entry which is preliminary data.</text>
</comment>
<feature type="transmembrane region" description="Helical" evidence="1">
    <location>
        <begin position="6"/>
        <end position="24"/>
    </location>
</feature>
<evidence type="ECO:0000259" key="2">
    <source>
        <dbReference type="PROSITE" id="PS52045"/>
    </source>
</evidence>
<keyword evidence="4" id="KW-1185">Reference proteome</keyword>
<organism evidence="3 4">
    <name type="scientific">Ambrosia artemisiifolia</name>
    <name type="common">Common ragweed</name>
    <dbReference type="NCBI Taxonomy" id="4212"/>
    <lineage>
        <taxon>Eukaryota</taxon>
        <taxon>Viridiplantae</taxon>
        <taxon>Streptophyta</taxon>
        <taxon>Embryophyta</taxon>
        <taxon>Tracheophyta</taxon>
        <taxon>Spermatophyta</taxon>
        <taxon>Magnoliopsida</taxon>
        <taxon>eudicotyledons</taxon>
        <taxon>Gunneridae</taxon>
        <taxon>Pentapetalae</taxon>
        <taxon>asterids</taxon>
        <taxon>campanulids</taxon>
        <taxon>Asterales</taxon>
        <taxon>Asteraceae</taxon>
        <taxon>Asteroideae</taxon>
        <taxon>Heliantheae alliance</taxon>
        <taxon>Heliantheae</taxon>
        <taxon>Ambrosia</taxon>
    </lineage>
</organism>
<evidence type="ECO:0000256" key="1">
    <source>
        <dbReference type="SAM" id="Phobius"/>
    </source>
</evidence>
<dbReference type="PANTHER" id="PTHR31589">
    <property type="entry name" value="PROTEIN, PUTATIVE (DUF239)-RELATED-RELATED"/>
    <property type="match status" value="1"/>
</dbReference>
<name>A0AAD5G143_AMBAR</name>
<sequence length="435" mass="49081">MGMEITTLHICNTLASVICIHIFFPTFFRMTKVQPLFRFVVMLHLFMAACFCYAVNSRFSSSSETDVEEVLKRLNKPPVKSIKSPDGDIIDCVNIYHQPAFDHPLLKKHTIQMKPDYLPNSINVEGIKVSSMMNASKYEPSFTQLWHSNGKCPKGTIPIRRTKKEDLLRASFSVSCAKKKPLSIARHYIIDNELDDVQGQLEYASAYILGNGNLYGTKATLNTWNPKVDRDDEHSMAQVWIVGCFSNANAVEDVNTMEAGWHVYPGLYGDANTRLFIYWTRDGSKTTGCFNLQCSGFIQTNNKIALGGSVVKGGDNWWMQVDGETVGYWPKSLFSHLCESASLIEWGGEVANFSPDHHTTTQMGSGQLPKQGFRKASYIRNIQTVDESNYLRSPDNLNTATDDSCSYDISKHFKNDDYWGTHIFYGGTFQNIICH</sequence>
<dbReference type="Pfam" id="PF03080">
    <property type="entry name" value="Neprosin"/>
    <property type="match status" value="2"/>
</dbReference>
<reference evidence="3" key="1">
    <citation type="submission" date="2022-06" db="EMBL/GenBank/DDBJ databases">
        <title>Uncovering the hologenomic basis of an extraordinary plant invasion.</title>
        <authorList>
            <person name="Bieker V.C."/>
            <person name="Martin M.D."/>
            <person name="Gilbert T."/>
            <person name="Hodgins K."/>
            <person name="Battlay P."/>
            <person name="Petersen B."/>
            <person name="Wilson J."/>
        </authorList>
    </citation>
    <scope>NUCLEOTIDE SEQUENCE</scope>
    <source>
        <strain evidence="3">AA19_3_7</strain>
        <tissue evidence="3">Leaf</tissue>
    </source>
</reference>
<dbReference type="Proteomes" id="UP001206925">
    <property type="component" value="Unassembled WGS sequence"/>
</dbReference>
<accession>A0AAD5G143</accession>
<keyword evidence="1" id="KW-0812">Transmembrane</keyword>
<dbReference type="PANTHER" id="PTHR31589:SF220">
    <property type="entry name" value="NEPROSIN DOMAIN-CONTAINING PROTEIN"/>
    <property type="match status" value="1"/>
</dbReference>
<keyword evidence="1" id="KW-0472">Membrane</keyword>
<feature type="transmembrane region" description="Helical" evidence="1">
    <location>
        <begin position="36"/>
        <end position="56"/>
    </location>
</feature>
<dbReference type="InterPro" id="IPR025521">
    <property type="entry name" value="Neprosin_propep"/>
</dbReference>
<evidence type="ECO:0000313" key="4">
    <source>
        <dbReference type="Proteomes" id="UP001206925"/>
    </source>
</evidence>
<dbReference type="PROSITE" id="PS52045">
    <property type="entry name" value="NEPROSIN_PEP_CD"/>
    <property type="match status" value="1"/>
</dbReference>
<gene>
    <name evidence="3" type="ORF">M8C21_015445</name>
</gene>
<dbReference type="InterPro" id="IPR004314">
    <property type="entry name" value="Neprosin"/>
</dbReference>
<keyword evidence="1" id="KW-1133">Transmembrane helix</keyword>
<dbReference type="Gene3D" id="3.90.1320.10">
    <property type="entry name" value="Outer-capsid protein sigma 3, large lobe"/>
    <property type="match status" value="1"/>
</dbReference>
<dbReference type="Pfam" id="PF14365">
    <property type="entry name" value="Neprosin_AP"/>
    <property type="match status" value="1"/>
</dbReference>
<dbReference type="AlphaFoldDB" id="A0AAD5G143"/>
<protein>
    <recommendedName>
        <fullName evidence="2">Neprosin PEP catalytic domain-containing protein</fullName>
    </recommendedName>
</protein>
<feature type="domain" description="Neprosin PEP catalytic" evidence="2">
    <location>
        <begin position="195"/>
        <end position="435"/>
    </location>
</feature>
<dbReference type="InterPro" id="IPR053168">
    <property type="entry name" value="Glutamic_endopeptidase"/>
</dbReference>